<dbReference type="FunFam" id="2.160.20.10:FF:000004">
    <property type="entry name" value="Pectin lyase-like superfamily protein"/>
    <property type="match status" value="1"/>
</dbReference>
<keyword evidence="3" id="KW-0134">Cell wall</keyword>
<evidence type="ECO:0000256" key="2">
    <source>
        <dbReference type="ARBA" id="ARBA00008834"/>
    </source>
</evidence>
<feature type="chain" id="PRO_5043395502" description="Polygalacturonase" evidence="10">
    <location>
        <begin position="23"/>
        <end position="412"/>
    </location>
</feature>
<evidence type="ECO:0000256" key="6">
    <source>
        <dbReference type="ARBA" id="ARBA00023295"/>
    </source>
</evidence>
<comment type="caution">
    <text evidence="11">The sequence shown here is derived from an EMBL/GenBank/DDBJ whole genome shotgun (WGS) entry which is preliminary data.</text>
</comment>
<dbReference type="Proteomes" id="UP001159364">
    <property type="component" value="Linkage Group LG09"/>
</dbReference>
<evidence type="ECO:0000256" key="3">
    <source>
        <dbReference type="ARBA" id="ARBA00022512"/>
    </source>
</evidence>
<dbReference type="InterPro" id="IPR011050">
    <property type="entry name" value="Pectin_lyase_fold/virulence"/>
</dbReference>
<keyword evidence="4" id="KW-0964">Secreted</keyword>
<dbReference type="GO" id="GO:0004650">
    <property type="term" value="F:polygalacturonase activity"/>
    <property type="evidence" value="ECO:0007669"/>
    <property type="project" value="InterPro"/>
</dbReference>
<feature type="signal peptide" evidence="10">
    <location>
        <begin position="1"/>
        <end position="22"/>
    </location>
</feature>
<dbReference type="InterPro" id="IPR012334">
    <property type="entry name" value="Pectin_lyas_fold"/>
</dbReference>
<gene>
    <name evidence="11" type="ORF">K2173_019254</name>
</gene>
<dbReference type="GO" id="GO:0071555">
    <property type="term" value="P:cell wall organization"/>
    <property type="evidence" value="ECO:0007669"/>
    <property type="project" value="UniProtKB-KW"/>
</dbReference>
<comment type="subcellular location">
    <subcellularLocation>
        <location evidence="1">Secreted</location>
        <location evidence="1">Cell wall</location>
    </subcellularLocation>
</comment>
<comment type="similarity">
    <text evidence="2 9">Belongs to the glycosyl hydrolase 28 family.</text>
</comment>
<sequence length="412" mass="44882">MKRIASLVKIFVFFILASSAIAKKAGTKYAGKVVRYNVLKFGARPDGRTDSTNAFLAAWKQACGSKIPATISVPKGRYLLKETDFIGPCMNHAIRFHISGTLLAPSDYWALGNVDHWIAFQNVVGVTVVGGILNGQGTGLWNCKATGKNCPVGTTSLVITNSRFVVIKGLKSLNSQMFNFVVHRSRNVKLKGVKIYASGKSPNTDGIHVDLSKGVEITNSDIRSGDDCISLGPGSTRITIDNINCGPGHGISIGSLGQGYHEPGVQDITIKNVRFTNTQNGLRIKTWGRPSKGFVRNVRFQHISMKNVQNPIIIDQMYCPYNQCPHYASGIRISNVRYEDVYGTSATKEAIKLNCSKKYPCTGIEMQNVKLRFNNQNAQALCSSSYGSTSGLVQPPSCLNNYNSGKEGNVHH</sequence>
<keyword evidence="5 9" id="KW-0378">Hydrolase</keyword>
<dbReference type="SUPFAM" id="SSF51126">
    <property type="entry name" value="Pectin lyase-like"/>
    <property type="match status" value="1"/>
</dbReference>
<keyword evidence="7" id="KW-0961">Cell wall biogenesis/degradation</keyword>
<keyword evidence="6 9" id="KW-0326">Glycosidase</keyword>
<dbReference type="GO" id="GO:0005975">
    <property type="term" value="P:carbohydrate metabolic process"/>
    <property type="evidence" value="ECO:0007669"/>
    <property type="project" value="InterPro"/>
</dbReference>
<keyword evidence="10" id="KW-0732">Signal</keyword>
<dbReference type="InterPro" id="IPR006626">
    <property type="entry name" value="PbH1"/>
</dbReference>
<accession>A0AAV8ST55</accession>
<protein>
    <recommendedName>
        <fullName evidence="13">Polygalacturonase</fullName>
    </recommendedName>
</protein>
<organism evidence="11 12">
    <name type="scientific">Erythroxylum novogranatense</name>
    <dbReference type="NCBI Taxonomy" id="1862640"/>
    <lineage>
        <taxon>Eukaryota</taxon>
        <taxon>Viridiplantae</taxon>
        <taxon>Streptophyta</taxon>
        <taxon>Embryophyta</taxon>
        <taxon>Tracheophyta</taxon>
        <taxon>Spermatophyta</taxon>
        <taxon>Magnoliopsida</taxon>
        <taxon>eudicotyledons</taxon>
        <taxon>Gunneridae</taxon>
        <taxon>Pentapetalae</taxon>
        <taxon>rosids</taxon>
        <taxon>fabids</taxon>
        <taxon>Malpighiales</taxon>
        <taxon>Erythroxylaceae</taxon>
        <taxon>Erythroxylum</taxon>
    </lineage>
</organism>
<evidence type="ECO:0000256" key="9">
    <source>
        <dbReference type="RuleBase" id="RU361169"/>
    </source>
</evidence>
<keyword evidence="12" id="KW-1185">Reference proteome</keyword>
<evidence type="ECO:0000313" key="12">
    <source>
        <dbReference type="Proteomes" id="UP001159364"/>
    </source>
</evidence>
<evidence type="ECO:0000256" key="8">
    <source>
        <dbReference type="PROSITE-ProRule" id="PRU10052"/>
    </source>
</evidence>
<name>A0AAV8ST55_9ROSI</name>
<evidence type="ECO:0008006" key="13">
    <source>
        <dbReference type="Google" id="ProtNLM"/>
    </source>
</evidence>
<dbReference type="AlphaFoldDB" id="A0AAV8ST55"/>
<dbReference type="EMBL" id="JAIWQS010000009">
    <property type="protein sequence ID" value="KAJ8755456.1"/>
    <property type="molecule type" value="Genomic_DNA"/>
</dbReference>
<feature type="active site" evidence="8">
    <location>
        <position position="249"/>
    </location>
</feature>
<evidence type="ECO:0000256" key="4">
    <source>
        <dbReference type="ARBA" id="ARBA00022525"/>
    </source>
</evidence>
<evidence type="ECO:0000256" key="7">
    <source>
        <dbReference type="ARBA" id="ARBA00023316"/>
    </source>
</evidence>
<dbReference type="SMART" id="SM00710">
    <property type="entry name" value="PbH1"/>
    <property type="match status" value="6"/>
</dbReference>
<dbReference type="PANTHER" id="PTHR31375">
    <property type="match status" value="1"/>
</dbReference>
<proteinExistence type="inferred from homology"/>
<evidence type="ECO:0000256" key="1">
    <source>
        <dbReference type="ARBA" id="ARBA00004191"/>
    </source>
</evidence>
<dbReference type="InterPro" id="IPR000743">
    <property type="entry name" value="Glyco_hydro_28"/>
</dbReference>
<dbReference type="Gene3D" id="2.160.20.10">
    <property type="entry name" value="Single-stranded right-handed beta-helix, Pectin lyase-like"/>
    <property type="match status" value="1"/>
</dbReference>
<reference evidence="11 12" key="1">
    <citation type="submission" date="2021-09" db="EMBL/GenBank/DDBJ databases">
        <title>Genomic insights and catalytic innovation underlie evolution of tropane alkaloids biosynthesis.</title>
        <authorList>
            <person name="Wang Y.-J."/>
            <person name="Tian T."/>
            <person name="Huang J.-P."/>
            <person name="Huang S.-X."/>
        </authorList>
    </citation>
    <scope>NUCLEOTIDE SEQUENCE [LARGE SCALE GENOMIC DNA]</scope>
    <source>
        <strain evidence="11">KIB-2018</strain>
        <tissue evidence="11">Leaf</tissue>
    </source>
</reference>
<evidence type="ECO:0000256" key="10">
    <source>
        <dbReference type="SAM" id="SignalP"/>
    </source>
</evidence>
<dbReference type="Pfam" id="PF00295">
    <property type="entry name" value="Glyco_hydro_28"/>
    <property type="match status" value="1"/>
</dbReference>
<dbReference type="PROSITE" id="PS00502">
    <property type="entry name" value="POLYGALACTURONASE"/>
    <property type="match status" value="1"/>
</dbReference>
<evidence type="ECO:0000256" key="5">
    <source>
        <dbReference type="ARBA" id="ARBA00022801"/>
    </source>
</evidence>
<evidence type="ECO:0000313" key="11">
    <source>
        <dbReference type="EMBL" id="KAJ8755456.1"/>
    </source>
</evidence>